<accession>A0A8T0HHD6</accession>
<comment type="caution">
    <text evidence="1">The sequence shown here is derived from an EMBL/GenBank/DDBJ whole genome shotgun (WGS) entry which is preliminary data.</text>
</comment>
<evidence type="ECO:0000313" key="2">
    <source>
        <dbReference type="Proteomes" id="UP000822688"/>
    </source>
</evidence>
<evidence type="ECO:0000313" key="1">
    <source>
        <dbReference type="EMBL" id="KAG0568552.1"/>
    </source>
</evidence>
<name>A0A8T0HHD6_CERPU</name>
<reference evidence="1 2" key="1">
    <citation type="submission" date="2020-06" db="EMBL/GenBank/DDBJ databases">
        <title>WGS assembly of Ceratodon purpureus strain R40.</title>
        <authorList>
            <person name="Carey S.B."/>
            <person name="Jenkins J."/>
            <person name="Shu S."/>
            <person name="Lovell J.T."/>
            <person name="Sreedasyam A."/>
            <person name="Maumus F."/>
            <person name="Tiley G.P."/>
            <person name="Fernandez-Pozo N."/>
            <person name="Barry K."/>
            <person name="Chen C."/>
            <person name="Wang M."/>
            <person name="Lipzen A."/>
            <person name="Daum C."/>
            <person name="Saski C.A."/>
            <person name="Payton A.C."/>
            <person name="Mcbreen J.C."/>
            <person name="Conrad R.E."/>
            <person name="Kollar L.M."/>
            <person name="Olsson S."/>
            <person name="Huttunen S."/>
            <person name="Landis J.B."/>
            <person name="Wickett N.J."/>
            <person name="Johnson M.G."/>
            <person name="Rensing S.A."/>
            <person name="Grimwood J."/>
            <person name="Schmutz J."/>
            <person name="Mcdaniel S.F."/>
        </authorList>
    </citation>
    <scope>NUCLEOTIDE SEQUENCE [LARGE SCALE GENOMIC DNA]</scope>
    <source>
        <strain evidence="1 2">R40</strain>
    </source>
</reference>
<sequence length="265" mass="29808">MRFASQYPTVEIVKVRVPALIAAADVNGRVHLPPSVVESLDELPDEHPSLHRLRPMRSPRVPQQLKLGLPVVQTLPLQAAVPEVLDARAHHLRDLCRAADDADGVGHVERHGADAHAGIRMRLLLEVERVLVPLPFAEVAGDSEKPPLLEQESKNPRHETPRAIRLLAVPFPRPPPQLELVRDPVQPLRLDPVLPRRLDDGPHRSDRVRRQVHHADLVALVQRQAQQLRRSPEQSRRAAARARCTHLPSLHRRNLDPLTAQLESF</sequence>
<proteinExistence type="predicted"/>
<keyword evidence="2" id="KW-1185">Reference proteome</keyword>
<dbReference type="EMBL" id="CM026427">
    <property type="protein sequence ID" value="KAG0568552.1"/>
    <property type="molecule type" value="Genomic_DNA"/>
</dbReference>
<dbReference type="Proteomes" id="UP000822688">
    <property type="component" value="Chromosome 6"/>
</dbReference>
<gene>
    <name evidence="1" type="ORF">KC19_6G028100</name>
</gene>
<organism evidence="1 2">
    <name type="scientific">Ceratodon purpureus</name>
    <name type="common">Fire moss</name>
    <name type="synonym">Dicranum purpureum</name>
    <dbReference type="NCBI Taxonomy" id="3225"/>
    <lineage>
        <taxon>Eukaryota</taxon>
        <taxon>Viridiplantae</taxon>
        <taxon>Streptophyta</taxon>
        <taxon>Embryophyta</taxon>
        <taxon>Bryophyta</taxon>
        <taxon>Bryophytina</taxon>
        <taxon>Bryopsida</taxon>
        <taxon>Dicranidae</taxon>
        <taxon>Pseudoditrichales</taxon>
        <taxon>Ditrichaceae</taxon>
        <taxon>Ceratodon</taxon>
    </lineage>
</organism>
<protein>
    <submittedName>
        <fullName evidence="1">Uncharacterized protein</fullName>
    </submittedName>
</protein>
<dbReference type="AlphaFoldDB" id="A0A8T0HHD6"/>